<evidence type="ECO:0008006" key="3">
    <source>
        <dbReference type="Google" id="ProtNLM"/>
    </source>
</evidence>
<proteinExistence type="predicted"/>
<organism evidence="1 2">
    <name type="scientific">Paraburkholderia megapolitana</name>
    <dbReference type="NCBI Taxonomy" id="420953"/>
    <lineage>
        <taxon>Bacteria</taxon>
        <taxon>Pseudomonadati</taxon>
        <taxon>Pseudomonadota</taxon>
        <taxon>Betaproteobacteria</taxon>
        <taxon>Burkholderiales</taxon>
        <taxon>Burkholderiaceae</taxon>
        <taxon>Paraburkholderia</taxon>
    </lineage>
</organism>
<sequence>MQTGPGIAMALTGCVHEDDWSVSGEARRTTGGFTCQIRVQHAIPGGEFDHAFTQSGVFSTEHEAMIEGLREGMVWIGLKRVNAFHL</sequence>
<dbReference type="EMBL" id="FOQU01000006">
    <property type="protein sequence ID" value="SFJ28132.1"/>
    <property type="molecule type" value="Genomic_DNA"/>
</dbReference>
<accession>A0A1I3Q3F3</accession>
<reference evidence="1 2" key="1">
    <citation type="submission" date="2016-10" db="EMBL/GenBank/DDBJ databases">
        <authorList>
            <person name="de Groot N.N."/>
        </authorList>
    </citation>
    <scope>NUCLEOTIDE SEQUENCE [LARGE SCALE GENOMIC DNA]</scope>
    <source>
        <strain evidence="1 2">LMG 23650</strain>
    </source>
</reference>
<dbReference type="AlphaFoldDB" id="A0A1I3Q3F3"/>
<dbReference type="Proteomes" id="UP000199548">
    <property type="component" value="Unassembled WGS sequence"/>
</dbReference>
<evidence type="ECO:0000313" key="1">
    <source>
        <dbReference type="EMBL" id="SFJ28132.1"/>
    </source>
</evidence>
<evidence type="ECO:0000313" key="2">
    <source>
        <dbReference type="Proteomes" id="UP000199548"/>
    </source>
</evidence>
<protein>
    <recommendedName>
        <fullName evidence="3">UDP-glucose 4-epimerase</fullName>
    </recommendedName>
</protein>
<name>A0A1I3Q3F3_9BURK</name>
<dbReference type="RefSeq" id="WP_245811575.1">
    <property type="nucleotide sequence ID" value="NZ_CP041743.1"/>
</dbReference>
<gene>
    <name evidence="1" type="ORF">SAMN05192543_106190</name>
</gene>
<keyword evidence="2" id="KW-1185">Reference proteome</keyword>